<dbReference type="EMBL" id="NKFA01000008">
    <property type="protein sequence ID" value="OXI42480.1"/>
    <property type="molecule type" value="Genomic_DNA"/>
</dbReference>
<dbReference type="PANTHER" id="PTHR33209:SF1">
    <property type="entry name" value="PEPTIDASE S49 DOMAIN-CONTAINING PROTEIN"/>
    <property type="match status" value="1"/>
</dbReference>
<organism evidence="7 8">
    <name type="scientific">Burkholderia aenigmatica</name>
    <dbReference type="NCBI Taxonomy" id="2015348"/>
    <lineage>
        <taxon>Bacteria</taxon>
        <taxon>Pseudomonadati</taxon>
        <taxon>Pseudomonadota</taxon>
        <taxon>Betaproteobacteria</taxon>
        <taxon>Burkholderiales</taxon>
        <taxon>Burkholderiaceae</taxon>
        <taxon>Burkholderia</taxon>
        <taxon>Burkholderia cepacia complex</taxon>
    </lineage>
</organism>
<dbReference type="SUPFAM" id="SSF52096">
    <property type="entry name" value="ClpP/crotonase"/>
    <property type="match status" value="1"/>
</dbReference>
<accession>A0A228IJ80</accession>
<keyword evidence="4" id="KW-0720">Serine protease</keyword>
<dbReference type="CDD" id="cd07022">
    <property type="entry name" value="S49_Sppa_36K_type"/>
    <property type="match status" value="1"/>
</dbReference>
<dbReference type="GO" id="GO:0006508">
    <property type="term" value="P:proteolysis"/>
    <property type="evidence" value="ECO:0007669"/>
    <property type="project" value="UniProtKB-KW"/>
</dbReference>
<evidence type="ECO:0000313" key="7">
    <source>
        <dbReference type="EMBL" id="OXI42480.1"/>
    </source>
</evidence>
<keyword evidence="2" id="KW-0645">Protease</keyword>
<dbReference type="Pfam" id="PF01343">
    <property type="entry name" value="Peptidase_S49"/>
    <property type="match status" value="1"/>
</dbReference>
<reference evidence="7 8" key="2">
    <citation type="submission" date="2017-08" db="EMBL/GenBank/DDBJ databases">
        <title>WGS of novel Burkholderia cepaca complex species.</title>
        <authorList>
            <person name="Lipuma J."/>
            <person name="Spilker T."/>
        </authorList>
    </citation>
    <scope>NUCLEOTIDE SEQUENCE [LARGE SCALE GENOMIC DNA]</scope>
    <source>
        <strain evidence="7 8">AU17325</strain>
    </source>
</reference>
<comment type="caution">
    <text evidence="7">The sequence shown here is derived from an EMBL/GenBank/DDBJ whole genome shotgun (WGS) entry which is preliminary data.</text>
</comment>
<name>A0A228IJ80_9BURK</name>
<dbReference type="InterPro" id="IPR029045">
    <property type="entry name" value="ClpP/crotonase-like_dom_sf"/>
</dbReference>
<evidence type="ECO:0000256" key="1">
    <source>
        <dbReference type="ARBA" id="ARBA00008683"/>
    </source>
</evidence>
<evidence type="ECO:0000259" key="6">
    <source>
        <dbReference type="Pfam" id="PF01343"/>
    </source>
</evidence>
<feature type="domain" description="Peptidase S49" evidence="6">
    <location>
        <begin position="149"/>
        <end position="293"/>
    </location>
</feature>
<reference evidence="8" key="1">
    <citation type="submission" date="2017-06" db="EMBL/GenBank/DDBJ databases">
        <authorList>
            <person name="LiPuma J."/>
            <person name="Spilker T."/>
        </authorList>
    </citation>
    <scope>NUCLEOTIDE SEQUENCE [LARGE SCALE GENOMIC DNA]</scope>
    <source>
        <strain evidence="8">AU17325</strain>
    </source>
</reference>
<dbReference type="OrthoDB" id="6999246at2"/>
<dbReference type="RefSeq" id="WP_089452423.1">
    <property type="nucleotide sequence ID" value="NZ_NKFA01000008.1"/>
</dbReference>
<feature type="compositionally biased region" description="Low complexity" evidence="5">
    <location>
        <begin position="304"/>
        <end position="315"/>
    </location>
</feature>
<dbReference type="Gene3D" id="3.90.226.10">
    <property type="entry name" value="2-enoyl-CoA Hydratase, Chain A, domain 1"/>
    <property type="match status" value="1"/>
</dbReference>
<dbReference type="GO" id="GO:0008236">
    <property type="term" value="F:serine-type peptidase activity"/>
    <property type="evidence" value="ECO:0007669"/>
    <property type="project" value="UniProtKB-KW"/>
</dbReference>
<comment type="similarity">
    <text evidence="1">Belongs to the peptidase S49 family.</text>
</comment>
<sequence length="322" mass="34192">MKPHLRLASLIFNQPQLVTDPMMSLAVQWANQALNLNIVNLTVNGTQPKIMEDDDYDSSSQMAVASERRRALVADTGMDIIPVSGILVSRSAHMNPCEPMTSYEGLRSSVNQAVADPAVEHIVLDIDTNGGSATGAFELADDIRAASLVKPITAIVNFSAFSGGYLIAAAASNVIVSRTSGVGSIGVIANHLDVSKRDEQQGVKVTSVFAGNHKNDLTPHEPLSDQSLSFLTSMVQNSYKQFVDAIANFRGMSTQAVKDTQAGIFFGQQGVDAGLADSIETPQAAINRIAAEVRASRAERQGGSARRSVSARAAAMNMQSVM</sequence>
<dbReference type="Gene3D" id="6.20.330.10">
    <property type="match status" value="1"/>
</dbReference>
<dbReference type="AlphaFoldDB" id="A0A228IJ80"/>
<evidence type="ECO:0000256" key="2">
    <source>
        <dbReference type="ARBA" id="ARBA00022670"/>
    </source>
</evidence>
<dbReference type="InterPro" id="IPR002142">
    <property type="entry name" value="Peptidase_S49"/>
</dbReference>
<evidence type="ECO:0000256" key="3">
    <source>
        <dbReference type="ARBA" id="ARBA00022801"/>
    </source>
</evidence>
<gene>
    <name evidence="7" type="ORF">CFB84_25050</name>
</gene>
<proteinExistence type="inferred from homology"/>
<keyword evidence="3" id="KW-0378">Hydrolase</keyword>
<dbReference type="InterPro" id="IPR033855">
    <property type="entry name" value="Protein_C"/>
</dbReference>
<evidence type="ECO:0000256" key="4">
    <source>
        <dbReference type="ARBA" id="ARBA00022825"/>
    </source>
</evidence>
<dbReference type="Proteomes" id="UP000214600">
    <property type="component" value="Unassembled WGS sequence"/>
</dbReference>
<evidence type="ECO:0000256" key="5">
    <source>
        <dbReference type="SAM" id="MobiDB-lite"/>
    </source>
</evidence>
<dbReference type="PANTHER" id="PTHR33209">
    <property type="entry name" value="PROTEASE 4"/>
    <property type="match status" value="1"/>
</dbReference>
<feature type="region of interest" description="Disordered" evidence="5">
    <location>
        <begin position="297"/>
        <end position="322"/>
    </location>
</feature>
<protein>
    <submittedName>
        <fullName evidence="7">Capsid protein</fullName>
    </submittedName>
</protein>
<evidence type="ECO:0000313" key="8">
    <source>
        <dbReference type="Proteomes" id="UP000214600"/>
    </source>
</evidence>